<dbReference type="PANTHER" id="PTHR31650">
    <property type="entry name" value="O-ACYLTRANSFERASE (WSD1-LIKE) FAMILY PROTEIN"/>
    <property type="match status" value="1"/>
</dbReference>
<dbReference type="UniPathway" id="UPA00282"/>
<reference evidence="13 14" key="1">
    <citation type="submission" date="2019-03" db="EMBL/GenBank/DDBJ databases">
        <title>Genomic Encyclopedia of Archaeal and Bacterial Type Strains, Phase II (KMG-II): from individual species to whole genera.</title>
        <authorList>
            <person name="Goeker M."/>
        </authorList>
    </citation>
    <scope>NUCLEOTIDE SEQUENCE [LARGE SCALE GENOMIC DNA]</scope>
    <source>
        <strain evidence="13 14">DSM 45499</strain>
    </source>
</reference>
<dbReference type="PANTHER" id="PTHR31650:SF1">
    <property type="entry name" value="WAX ESTER SYNTHASE_DIACYLGLYCEROL ACYLTRANSFERASE 4-RELATED"/>
    <property type="match status" value="1"/>
</dbReference>
<evidence type="ECO:0000256" key="2">
    <source>
        <dbReference type="ARBA" id="ARBA00005189"/>
    </source>
</evidence>
<comment type="pathway">
    <text evidence="2">Lipid metabolism.</text>
</comment>
<feature type="domain" description="O-acyltransferase WSD1 C-terminal" evidence="12">
    <location>
        <begin position="303"/>
        <end position="438"/>
    </location>
</feature>
<dbReference type="InterPro" id="IPR045034">
    <property type="entry name" value="O-acyltransferase_WSD1-like"/>
</dbReference>
<evidence type="ECO:0000313" key="14">
    <source>
        <dbReference type="Proteomes" id="UP000294927"/>
    </source>
</evidence>
<accession>A0A4R7V855</accession>
<dbReference type="InterPro" id="IPR009721">
    <property type="entry name" value="O-acyltransferase_WSD1_C"/>
</dbReference>
<comment type="catalytic activity">
    <reaction evidence="10">
        <text>an acyl-CoA + a 1,2-diacyl-sn-glycerol = a triacyl-sn-glycerol + CoA</text>
        <dbReference type="Rhea" id="RHEA:10868"/>
        <dbReference type="ChEBI" id="CHEBI:17815"/>
        <dbReference type="ChEBI" id="CHEBI:57287"/>
        <dbReference type="ChEBI" id="CHEBI:58342"/>
        <dbReference type="ChEBI" id="CHEBI:64615"/>
        <dbReference type="EC" id="2.3.1.20"/>
    </reaction>
</comment>
<dbReference type="Pfam" id="PF03007">
    <property type="entry name" value="WS_DGAT_cat"/>
    <property type="match status" value="1"/>
</dbReference>
<evidence type="ECO:0000256" key="6">
    <source>
        <dbReference type="ARBA" id="ARBA00022679"/>
    </source>
</evidence>
<dbReference type="Gene3D" id="3.30.559.10">
    <property type="entry name" value="Chloramphenicol acetyltransferase-like domain"/>
    <property type="match status" value="1"/>
</dbReference>
<evidence type="ECO:0000259" key="12">
    <source>
        <dbReference type="Pfam" id="PF06974"/>
    </source>
</evidence>
<evidence type="ECO:0000313" key="13">
    <source>
        <dbReference type="EMBL" id="TDV44136.1"/>
    </source>
</evidence>
<keyword evidence="6 13" id="KW-0808">Transferase</keyword>
<organism evidence="13 14">
    <name type="scientific">Actinophytocola oryzae</name>
    <dbReference type="NCBI Taxonomy" id="502181"/>
    <lineage>
        <taxon>Bacteria</taxon>
        <taxon>Bacillati</taxon>
        <taxon>Actinomycetota</taxon>
        <taxon>Actinomycetes</taxon>
        <taxon>Pseudonocardiales</taxon>
        <taxon>Pseudonocardiaceae</taxon>
    </lineage>
</organism>
<dbReference type="GO" id="GO:0005886">
    <property type="term" value="C:plasma membrane"/>
    <property type="evidence" value="ECO:0007669"/>
    <property type="project" value="TreeGrafter"/>
</dbReference>
<comment type="pathway">
    <text evidence="1">Glycerolipid metabolism; triacylglycerol biosynthesis.</text>
</comment>
<dbReference type="EC" id="2.3.1.20" evidence="4"/>
<evidence type="ECO:0000256" key="5">
    <source>
        <dbReference type="ARBA" id="ARBA00022516"/>
    </source>
</evidence>
<feature type="domain" description="O-acyltransferase WSD1-like N-terminal" evidence="11">
    <location>
        <begin position="2"/>
        <end position="262"/>
    </location>
</feature>
<comment type="similarity">
    <text evidence="3">Belongs to the long-chain O-acyltransferase family.</text>
</comment>
<dbReference type="Pfam" id="PF06974">
    <property type="entry name" value="WS_DGAT_C"/>
    <property type="match status" value="1"/>
</dbReference>
<evidence type="ECO:0000256" key="4">
    <source>
        <dbReference type="ARBA" id="ARBA00013244"/>
    </source>
</evidence>
<keyword evidence="9 13" id="KW-0012">Acyltransferase</keyword>
<sequence>MRASDAFTWYQESDPAMRATIVTVAWLDRAPDWARLVDRVEGATRLVPRLRQRVAELLVPLTVPRWVTDDHFDLSWHLRRTTGRTDDAVLRLAAIEAMTDFDRARPLWVFTLVEDLPDGRAAMLMKLHHALADGIGAVRLAPTLFDTDPLPDFTPHPDKPTRTGGGLVAAGLAHTAGQLLGLAGQAVRAAGPAALGLLRDPVGSLRSAVDTAGSVARTVAPVTDIRSPVMRGRGLGRRLDVVSVPLLDLKRATTAAGVTVNDGFLAAVTGGMRHYHHKHDAPVDELRVTMPISIRTAADPLASNRITLMRFLVPVSEPDPERRMRLISARARDVRHARSLPFTDAIAAGLDLLPTAFVGGMLKRVDFLASDVTGAPVTLYLAGAKVTAHAAFGPTMGCAANLTLLSYDGTCHIATNLDTAAVPDTEVFVDCLRTGVEEVLATCPRRQ</sequence>
<keyword evidence="8" id="KW-0443">Lipid metabolism</keyword>
<proteinExistence type="inferred from homology"/>
<dbReference type="GO" id="GO:0001666">
    <property type="term" value="P:response to hypoxia"/>
    <property type="evidence" value="ECO:0007669"/>
    <property type="project" value="TreeGrafter"/>
</dbReference>
<dbReference type="GO" id="GO:0004144">
    <property type="term" value="F:diacylglycerol O-acyltransferase activity"/>
    <property type="evidence" value="ECO:0007669"/>
    <property type="project" value="UniProtKB-EC"/>
</dbReference>
<protein>
    <recommendedName>
        <fullName evidence="4">diacylglycerol O-acyltransferase</fullName>
        <ecNumber evidence="4">2.3.1.20</ecNumber>
    </recommendedName>
</protein>
<dbReference type="GO" id="GO:0019432">
    <property type="term" value="P:triglyceride biosynthetic process"/>
    <property type="evidence" value="ECO:0007669"/>
    <property type="project" value="UniProtKB-UniPathway"/>
</dbReference>
<dbReference type="AlphaFoldDB" id="A0A4R7V855"/>
<dbReference type="InterPro" id="IPR004255">
    <property type="entry name" value="O-acyltransferase_WSD1_N"/>
</dbReference>
<dbReference type="GO" id="GO:0006071">
    <property type="term" value="P:glycerol metabolic process"/>
    <property type="evidence" value="ECO:0007669"/>
    <property type="project" value="UniProtKB-KW"/>
</dbReference>
<dbReference type="GO" id="GO:0051701">
    <property type="term" value="P:biological process involved in interaction with host"/>
    <property type="evidence" value="ECO:0007669"/>
    <property type="project" value="TreeGrafter"/>
</dbReference>
<dbReference type="SUPFAM" id="SSF52777">
    <property type="entry name" value="CoA-dependent acyltransferases"/>
    <property type="match status" value="1"/>
</dbReference>
<evidence type="ECO:0000256" key="1">
    <source>
        <dbReference type="ARBA" id="ARBA00004771"/>
    </source>
</evidence>
<dbReference type="InterPro" id="IPR023213">
    <property type="entry name" value="CAT-like_dom_sf"/>
</dbReference>
<evidence type="ECO:0000256" key="3">
    <source>
        <dbReference type="ARBA" id="ARBA00009587"/>
    </source>
</evidence>
<dbReference type="GO" id="GO:0071731">
    <property type="term" value="P:response to nitric oxide"/>
    <property type="evidence" value="ECO:0007669"/>
    <property type="project" value="TreeGrafter"/>
</dbReference>
<evidence type="ECO:0000256" key="10">
    <source>
        <dbReference type="ARBA" id="ARBA00048109"/>
    </source>
</evidence>
<keyword evidence="5" id="KW-0444">Lipid biosynthesis</keyword>
<comment type="caution">
    <text evidence="13">The sequence shown here is derived from an EMBL/GenBank/DDBJ whole genome shotgun (WGS) entry which is preliminary data.</text>
</comment>
<keyword evidence="7" id="KW-0319">Glycerol metabolism</keyword>
<dbReference type="Proteomes" id="UP000294927">
    <property type="component" value="Unassembled WGS sequence"/>
</dbReference>
<gene>
    <name evidence="13" type="ORF">CLV71_11445</name>
</gene>
<evidence type="ECO:0000256" key="8">
    <source>
        <dbReference type="ARBA" id="ARBA00023098"/>
    </source>
</evidence>
<evidence type="ECO:0000259" key="11">
    <source>
        <dbReference type="Pfam" id="PF03007"/>
    </source>
</evidence>
<evidence type="ECO:0000256" key="9">
    <source>
        <dbReference type="ARBA" id="ARBA00023315"/>
    </source>
</evidence>
<name>A0A4R7V855_9PSEU</name>
<keyword evidence="14" id="KW-1185">Reference proteome</keyword>
<dbReference type="EMBL" id="SOCP01000014">
    <property type="protein sequence ID" value="TDV44136.1"/>
    <property type="molecule type" value="Genomic_DNA"/>
</dbReference>
<evidence type="ECO:0000256" key="7">
    <source>
        <dbReference type="ARBA" id="ARBA00022798"/>
    </source>
</evidence>